<evidence type="ECO:0000259" key="4">
    <source>
        <dbReference type="PROSITE" id="PS50888"/>
    </source>
</evidence>
<dbReference type="PANTHER" id="PTHR46196:SF4">
    <property type="entry name" value="TRANSCRIPTION FACTOR LHW"/>
    <property type="match status" value="1"/>
</dbReference>
<feature type="compositionally biased region" description="Basic and acidic residues" evidence="3">
    <location>
        <begin position="719"/>
        <end position="730"/>
    </location>
</feature>
<dbReference type="PROSITE" id="PS50888">
    <property type="entry name" value="BHLH"/>
    <property type="match status" value="1"/>
</dbReference>
<keyword evidence="6" id="KW-1185">Reference proteome</keyword>
<feature type="compositionally biased region" description="Low complexity" evidence="3">
    <location>
        <begin position="447"/>
        <end position="460"/>
    </location>
</feature>
<evidence type="ECO:0000313" key="5">
    <source>
        <dbReference type="EMBL" id="KAK8967370.1"/>
    </source>
</evidence>
<sequence>MGFELREALRRICVEIGWSYAVFWRAIGSPTPKHLVWEDGHWHGKQQISRQDDPNSHANFSTGFRTRGESIIDKLVNKTMVSEVHAMGYGMVGQAASLGNHQWILCDAANDREPILSPKCSRPKEDLAQRRRKRLRLINERGTVSQDRQARPAEALSPKPSFYLQEFSPTPGENVRAMPWAEGSRHSNGERSLCKPCKNFFYAILMSARIFCGVPPKSLGQRNLQHASISSTTSDYPSRDSCSNTDKSLSNRCNHQLFISSTSRLLNQSSSSLSTQCHGNMFKIDPERLSTKKIATSASLPVTGSHQPLVHLTGNSSFNLNHRLETGLMEAKVISHRDMMPSVNEISLATGSLSFMEENLLSICGSRIQEPGNGIKASVEGMFREYDSDCLHPKFAVLESANDHGRFISAANCTKENIKSSSPIASGANPQSISQDINVSNGKQGISRSSQENSSPMSSSVHLKQNISSDLPSSSGYGFVQGSTVGGNLVIEGANCYSSHFLNAKKGKCRGVEIDTIFTQSPNEKSSTYHLPLPTFGDDLFEAFGLYGSLDRELPFDSHSSLDVGSCNTQPNLPPIFYSVIDNNLSTTEIFSESNTDQLLEAVISKVNQGTRHSLDESTSCKTSATKVGGSSSNDKSTSSGKKHEEYISPSRVTSNSEAAASTSMRSADSIDQTERSGCCKSQISLWVENSRKTKSDELLVSNIKRFDETSKVNRKRPRPGETPRPRPKDRQLIMDRIKELREIVPNGAKCSIDALMEKTIKHMIFLQSVAKHADKLRDSSEPKV</sequence>
<evidence type="ECO:0000256" key="2">
    <source>
        <dbReference type="ARBA" id="ARBA00023163"/>
    </source>
</evidence>
<keyword evidence="2" id="KW-0804">Transcription</keyword>
<reference evidence="5 6" key="1">
    <citation type="journal article" date="2022" name="Nat. Plants">
        <title>Genomes of leafy and leafless Platanthera orchids illuminate the evolution of mycoheterotrophy.</title>
        <authorList>
            <person name="Li M.H."/>
            <person name="Liu K.W."/>
            <person name="Li Z."/>
            <person name="Lu H.C."/>
            <person name="Ye Q.L."/>
            <person name="Zhang D."/>
            <person name="Wang J.Y."/>
            <person name="Li Y.F."/>
            <person name="Zhong Z.M."/>
            <person name="Liu X."/>
            <person name="Yu X."/>
            <person name="Liu D.K."/>
            <person name="Tu X.D."/>
            <person name="Liu B."/>
            <person name="Hao Y."/>
            <person name="Liao X.Y."/>
            <person name="Jiang Y.T."/>
            <person name="Sun W.H."/>
            <person name="Chen J."/>
            <person name="Chen Y.Q."/>
            <person name="Ai Y."/>
            <person name="Zhai J.W."/>
            <person name="Wu S.S."/>
            <person name="Zhou Z."/>
            <person name="Hsiao Y.Y."/>
            <person name="Wu W.L."/>
            <person name="Chen Y.Y."/>
            <person name="Lin Y.F."/>
            <person name="Hsu J.L."/>
            <person name="Li C.Y."/>
            <person name="Wang Z.W."/>
            <person name="Zhao X."/>
            <person name="Zhong W.Y."/>
            <person name="Ma X.K."/>
            <person name="Ma L."/>
            <person name="Huang J."/>
            <person name="Chen G.Z."/>
            <person name="Huang M.Z."/>
            <person name="Huang L."/>
            <person name="Peng D.H."/>
            <person name="Luo Y.B."/>
            <person name="Zou S.Q."/>
            <person name="Chen S.P."/>
            <person name="Lan S."/>
            <person name="Tsai W.C."/>
            <person name="Van de Peer Y."/>
            <person name="Liu Z.J."/>
        </authorList>
    </citation>
    <scope>NUCLEOTIDE SEQUENCE [LARGE SCALE GENOMIC DNA]</scope>
    <source>
        <strain evidence="5">Lor288</strain>
    </source>
</reference>
<gene>
    <name evidence="5" type="primary">LHW</name>
    <name evidence="5" type="ORF">KSP40_PGU016267</name>
</gene>
<feature type="region of interest" description="Disordered" evidence="3">
    <location>
        <begin position="419"/>
        <end position="464"/>
    </location>
</feature>
<feature type="compositionally biased region" description="Polar residues" evidence="3">
    <location>
        <begin position="614"/>
        <end position="626"/>
    </location>
</feature>
<dbReference type="InterPro" id="IPR025610">
    <property type="entry name" value="MYC/MYB_N"/>
</dbReference>
<feature type="compositionally biased region" description="Polar residues" evidence="3">
    <location>
        <begin position="419"/>
        <end position="446"/>
    </location>
</feature>
<dbReference type="PANTHER" id="PTHR46196">
    <property type="entry name" value="TRANSCRIPTION FACTOR BHLH155-LIKE ISOFORM X1-RELATED"/>
    <property type="match status" value="1"/>
</dbReference>
<evidence type="ECO:0000256" key="3">
    <source>
        <dbReference type="SAM" id="MobiDB-lite"/>
    </source>
</evidence>
<dbReference type="Pfam" id="PF23176">
    <property type="entry name" value="bHLH_LHW"/>
    <property type="match status" value="1"/>
</dbReference>
<proteinExistence type="predicted"/>
<dbReference type="InterPro" id="IPR043561">
    <property type="entry name" value="LHW-like"/>
</dbReference>
<feature type="compositionally biased region" description="Low complexity" evidence="3">
    <location>
        <begin position="629"/>
        <end position="640"/>
    </location>
</feature>
<evidence type="ECO:0000313" key="6">
    <source>
        <dbReference type="Proteomes" id="UP001412067"/>
    </source>
</evidence>
<feature type="compositionally biased region" description="Polar residues" evidence="3">
    <location>
        <begin position="651"/>
        <end position="671"/>
    </location>
</feature>
<feature type="domain" description="BHLH" evidence="4">
    <location>
        <begin position="718"/>
        <end position="767"/>
    </location>
</feature>
<dbReference type="InterPro" id="IPR011598">
    <property type="entry name" value="bHLH_dom"/>
</dbReference>
<keyword evidence="1" id="KW-0805">Transcription regulation</keyword>
<feature type="region of interest" description="Disordered" evidence="3">
    <location>
        <begin position="614"/>
        <end position="674"/>
    </location>
</feature>
<dbReference type="EMBL" id="JBBWWR010000005">
    <property type="protein sequence ID" value="KAK8967370.1"/>
    <property type="molecule type" value="Genomic_DNA"/>
</dbReference>
<organism evidence="5 6">
    <name type="scientific">Platanthera guangdongensis</name>
    <dbReference type="NCBI Taxonomy" id="2320717"/>
    <lineage>
        <taxon>Eukaryota</taxon>
        <taxon>Viridiplantae</taxon>
        <taxon>Streptophyta</taxon>
        <taxon>Embryophyta</taxon>
        <taxon>Tracheophyta</taxon>
        <taxon>Spermatophyta</taxon>
        <taxon>Magnoliopsida</taxon>
        <taxon>Liliopsida</taxon>
        <taxon>Asparagales</taxon>
        <taxon>Orchidaceae</taxon>
        <taxon>Orchidoideae</taxon>
        <taxon>Orchideae</taxon>
        <taxon>Orchidinae</taxon>
        <taxon>Platanthera</taxon>
    </lineage>
</organism>
<dbReference type="Proteomes" id="UP001412067">
    <property type="component" value="Unassembled WGS sequence"/>
</dbReference>
<dbReference type="Pfam" id="PF14215">
    <property type="entry name" value="bHLH-MYC_N"/>
    <property type="match status" value="1"/>
</dbReference>
<protein>
    <submittedName>
        <fullName evidence="5">Transcription factor LHW</fullName>
    </submittedName>
</protein>
<accession>A0ABR2MV92</accession>
<evidence type="ECO:0000256" key="1">
    <source>
        <dbReference type="ARBA" id="ARBA00023015"/>
    </source>
</evidence>
<name>A0ABR2MV92_9ASPA</name>
<comment type="caution">
    <text evidence="5">The sequence shown here is derived from an EMBL/GenBank/DDBJ whole genome shotgun (WGS) entry which is preliminary data.</text>
</comment>
<feature type="region of interest" description="Disordered" evidence="3">
    <location>
        <begin position="709"/>
        <end position="730"/>
    </location>
</feature>